<evidence type="ECO:0000256" key="4">
    <source>
        <dbReference type="ARBA" id="ARBA00022989"/>
    </source>
</evidence>
<organism evidence="8 9">
    <name type="scientific">Microvirga vignae</name>
    <dbReference type="NCBI Taxonomy" id="1225564"/>
    <lineage>
        <taxon>Bacteria</taxon>
        <taxon>Pseudomonadati</taxon>
        <taxon>Pseudomonadota</taxon>
        <taxon>Alphaproteobacteria</taxon>
        <taxon>Hyphomicrobiales</taxon>
        <taxon>Methylobacteriaceae</taxon>
        <taxon>Microvirga</taxon>
    </lineage>
</organism>
<dbReference type="PANTHER" id="PTHR43124:SF3">
    <property type="entry name" value="CHLORAMPHENICOL EFFLUX PUMP RV0191"/>
    <property type="match status" value="1"/>
</dbReference>
<dbReference type="InterPro" id="IPR020846">
    <property type="entry name" value="MFS_dom"/>
</dbReference>
<feature type="transmembrane region" description="Helical" evidence="6">
    <location>
        <begin position="174"/>
        <end position="192"/>
    </location>
</feature>
<keyword evidence="4 6" id="KW-1133">Transmembrane helix</keyword>
<feature type="transmembrane region" description="Helical" evidence="6">
    <location>
        <begin position="315"/>
        <end position="332"/>
    </location>
</feature>
<dbReference type="Pfam" id="PF07690">
    <property type="entry name" value="MFS_1"/>
    <property type="match status" value="1"/>
</dbReference>
<evidence type="ECO:0000256" key="6">
    <source>
        <dbReference type="SAM" id="Phobius"/>
    </source>
</evidence>
<dbReference type="EMBL" id="LCYG01000064">
    <property type="protein sequence ID" value="KLK90829.1"/>
    <property type="molecule type" value="Genomic_DNA"/>
</dbReference>
<evidence type="ECO:0000256" key="5">
    <source>
        <dbReference type="ARBA" id="ARBA00023136"/>
    </source>
</evidence>
<dbReference type="PROSITE" id="PS50850">
    <property type="entry name" value="MFS"/>
    <property type="match status" value="1"/>
</dbReference>
<feature type="transmembrane region" description="Helical" evidence="6">
    <location>
        <begin position="150"/>
        <end position="168"/>
    </location>
</feature>
<feature type="transmembrane region" description="Helical" evidence="6">
    <location>
        <begin position="290"/>
        <end position="309"/>
    </location>
</feature>
<feature type="transmembrane region" description="Helical" evidence="6">
    <location>
        <begin position="56"/>
        <end position="76"/>
    </location>
</feature>
<feature type="transmembrane region" description="Helical" evidence="6">
    <location>
        <begin position="385"/>
        <end position="405"/>
    </location>
</feature>
<sequence length="419" mass="44571">MDSAAKVAPTRSETAVFLIASLVAIYAVSQFLRNSIGVIANDLARELSLSATQTGFLSSAFFFTFAAVQIPIGILIDRYGPKRVMLTTAVIAVIGTVLFALAPSASLLIAARALMGLGCSTFFMAPLVIYARRFPPQRFASLTSIQMGGANLGTLAATAPLAASAAAIGWRGSFLVVAAITVILALVIVFAVPKDADTTKGRESWAEAFRGVAAAVKVPSFRSVFFMHLTTYSCFVSIVGLWGGPWLTDVHGADLPTRGRILLLGAGAQICGMLLWGAMDRFWGSYRRPVFLGGATAVLMMGILVFVPLDLTLVSVWFVLFGLSVSYTPILTSHGKSLFPSHLTGRGITLMNIGTMGGAFLSQSITGVLIDLMGRSETDAYSPEGYRLVFAALGSWLLLSLVFYFKAIDPHPSRYAPKA</sequence>
<dbReference type="PATRIC" id="fig|1225564.3.peg.6047"/>
<dbReference type="InterPro" id="IPR011701">
    <property type="entry name" value="MFS"/>
</dbReference>
<feature type="transmembrane region" description="Helical" evidence="6">
    <location>
        <begin position="225"/>
        <end position="247"/>
    </location>
</feature>
<evidence type="ECO:0000256" key="2">
    <source>
        <dbReference type="ARBA" id="ARBA00022475"/>
    </source>
</evidence>
<keyword evidence="9" id="KW-1185">Reference proteome</keyword>
<feature type="transmembrane region" description="Helical" evidence="6">
    <location>
        <begin position="83"/>
        <end position="102"/>
    </location>
</feature>
<feature type="transmembrane region" description="Helical" evidence="6">
    <location>
        <begin position="259"/>
        <end position="278"/>
    </location>
</feature>
<dbReference type="SUPFAM" id="SSF103473">
    <property type="entry name" value="MFS general substrate transporter"/>
    <property type="match status" value="1"/>
</dbReference>
<comment type="subcellular location">
    <subcellularLocation>
        <location evidence="1">Cell membrane</location>
        <topology evidence="1">Multi-pass membrane protein</topology>
    </subcellularLocation>
</comment>
<accession>A0A0H1R730</accession>
<dbReference type="OrthoDB" id="272777at2"/>
<gene>
    <name evidence="8" type="ORF">AA309_23180</name>
</gene>
<evidence type="ECO:0000256" key="3">
    <source>
        <dbReference type="ARBA" id="ARBA00022692"/>
    </source>
</evidence>
<dbReference type="InterPro" id="IPR050189">
    <property type="entry name" value="MFS_Efflux_Transporters"/>
</dbReference>
<dbReference type="STRING" id="1225564.AA309_23180"/>
<protein>
    <submittedName>
        <fullName evidence="8">Arabinose transporter permease</fullName>
    </submittedName>
</protein>
<keyword evidence="3 6" id="KW-0812">Transmembrane</keyword>
<comment type="caution">
    <text evidence="8">The sequence shown here is derived from an EMBL/GenBank/DDBJ whole genome shotgun (WGS) entry which is preliminary data.</text>
</comment>
<dbReference type="GO" id="GO:0022857">
    <property type="term" value="F:transmembrane transporter activity"/>
    <property type="evidence" value="ECO:0007669"/>
    <property type="project" value="InterPro"/>
</dbReference>
<name>A0A0H1R730_9HYPH</name>
<dbReference type="InterPro" id="IPR036259">
    <property type="entry name" value="MFS_trans_sf"/>
</dbReference>
<evidence type="ECO:0000313" key="8">
    <source>
        <dbReference type="EMBL" id="KLK90829.1"/>
    </source>
</evidence>
<dbReference type="RefSeq" id="WP_047191405.1">
    <property type="nucleotide sequence ID" value="NZ_LCYG01000064.1"/>
</dbReference>
<evidence type="ECO:0000259" key="7">
    <source>
        <dbReference type="PROSITE" id="PS50850"/>
    </source>
</evidence>
<keyword evidence="2" id="KW-1003">Cell membrane</keyword>
<feature type="domain" description="Major facilitator superfamily (MFS) profile" evidence="7">
    <location>
        <begin position="13"/>
        <end position="412"/>
    </location>
</feature>
<dbReference type="PANTHER" id="PTHR43124">
    <property type="entry name" value="PURINE EFFLUX PUMP PBUE"/>
    <property type="match status" value="1"/>
</dbReference>
<dbReference type="AlphaFoldDB" id="A0A0H1R730"/>
<dbReference type="GO" id="GO:0005886">
    <property type="term" value="C:plasma membrane"/>
    <property type="evidence" value="ECO:0007669"/>
    <property type="project" value="UniProtKB-SubCell"/>
</dbReference>
<evidence type="ECO:0000313" key="9">
    <source>
        <dbReference type="Proteomes" id="UP000035489"/>
    </source>
</evidence>
<reference evidence="8 9" key="1">
    <citation type="submission" date="2015-05" db="EMBL/GenBank/DDBJ databases">
        <title>Draft genome sequence of Microvirga vignae strain BR3299, a novel nitrogen fixing bacteria isolated from Brazil semi-aired region.</title>
        <authorList>
            <person name="Zilli J.E."/>
            <person name="Passos S.R."/>
            <person name="Leite J."/>
            <person name="Baldani J.I."/>
            <person name="Xavier G.R."/>
            <person name="Rumjaneck N.G."/>
            <person name="Simoes-Araujo J.L."/>
        </authorList>
    </citation>
    <scope>NUCLEOTIDE SEQUENCE [LARGE SCALE GENOMIC DNA]</scope>
    <source>
        <strain evidence="8 9">BR3299</strain>
    </source>
</reference>
<keyword evidence="5 6" id="KW-0472">Membrane</keyword>
<feature type="transmembrane region" description="Helical" evidence="6">
    <location>
        <begin position="15"/>
        <end position="36"/>
    </location>
</feature>
<dbReference type="Proteomes" id="UP000035489">
    <property type="component" value="Unassembled WGS sequence"/>
</dbReference>
<feature type="transmembrane region" description="Helical" evidence="6">
    <location>
        <begin position="108"/>
        <end position="129"/>
    </location>
</feature>
<dbReference type="Gene3D" id="1.20.1250.20">
    <property type="entry name" value="MFS general substrate transporter like domains"/>
    <property type="match status" value="2"/>
</dbReference>
<evidence type="ECO:0000256" key="1">
    <source>
        <dbReference type="ARBA" id="ARBA00004651"/>
    </source>
</evidence>
<feature type="transmembrane region" description="Helical" evidence="6">
    <location>
        <begin position="353"/>
        <end position="373"/>
    </location>
</feature>
<proteinExistence type="predicted"/>